<dbReference type="SUPFAM" id="SSF52129">
    <property type="entry name" value="Caspase-like"/>
    <property type="match status" value="1"/>
</dbReference>
<evidence type="ECO:0000313" key="11">
    <source>
        <dbReference type="Proteomes" id="UP001501470"/>
    </source>
</evidence>
<comment type="catalytic activity">
    <reaction evidence="1">
        <text>ATP + protein L-histidine = ADP + protein N-phospho-L-histidine.</text>
        <dbReference type="EC" id="2.7.13.3"/>
    </reaction>
</comment>
<dbReference type="InterPro" id="IPR005467">
    <property type="entry name" value="His_kinase_dom"/>
</dbReference>
<organism evidence="10 11">
    <name type="scientific">Dactylosporangium maewongense</name>
    <dbReference type="NCBI Taxonomy" id="634393"/>
    <lineage>
        <taxon>Bacteria</taxon>
        <taxon>Bacillati</taxon>
        <taxon>Actinomycetota</taxon>
        <taxon>Actinomycetes</taxon>
        <taxon>Micromonosporales</taxon>
        <taxon>Micromonosporaceae</taxon>
        <taxon>Dactylosporangium</taxon>
    </lineage>
</organism>
<dbReference type="Pfam" id="PF02518">
    <property type="entry name" value="HATPase_c"/>
    <property type="match status" value="1"/>
</dbReference>
<feature type="coiled-coil region" evidence="8">
    <location>
        <begin position="350"/>
        <end position="430"/>
    </location>
</feature>
<keyword evidence="4" id="KW-0808">Transferase</keyword>
<evidence type="ECO:0000256" key="8">
    <source>
        <dbReference type="SAM" id="Coils"/>
    </source>
</evidence>
<dbReference type="PANTHER" id="PTHR45436:SF5">
    <property type="entry name" value="SENSOR HISTIDINE KINASE TRCS"/>
    <property type="match status" value="1"/>
</dbReference>
<evidence type="ECO:0000256" key="3">
    <source>
        <dbReference type="ARBA" id="ARBA00022553"/>
    </source>
</evidence>
<keyword evidence="7" id="KW-0472">Membrane</keyword>
<evidence type="ECO:0000256" key="7">
    <source>
        <dbReference type="ARBA" id="ARBA00022989"/>
    </source>
</evidence>
<sequence>MRGRTPAPELPPGPRFALVIATATYADPALSQLRAPAHDAAGLAEVLADPAIGAFAVTSLIDRTAHDIRVEVEGFLAGRDPDDLLVVYLSCHGVRDRRGRLYFAATDSRTTHLGSTGVESRWLLEQLDECRARQVVILDCCFSGAFSDGAKGEPEVNLERHLIGSSGRGRAVLTASRAGEYSFEGEVLPGALVAGSVFTTGMIEGLRSGDADTDRDGYISVDDAYTYAFDHVRRQQAAQTPQRWIYGGEGKIWLARSLAGAVIKPVPLPASLRAALDSPHPEVRLGAVTTLGQWLGGQPGRAVTARRVLEELAGQEIPPVVAAARALLSAHPADAGPDEPPAPQGGTLDLRSVNAARAEAEQIVGAAQQEYDEIIAEAKAQVEAATVARAKAEQDAVLAVLAAEQAEQRLRAAEQAAEEAKAEAAAIGAEVAHLRALRTAAEHDAAKRLELAERRHQELTRGPVGNRAAAGRLLGDDVDGPAPSVPFPRPAWAPAGLDLPPPGLAADGRGDDPAAVDEYLHRAYTALALGSARIPDPPEFPSVRRGYHPGVVDVYVHLLRATAALRAAEAQAMMSAVFGTMVRRTQRLGVRLRAAVHQLADQEQDPDRLAELLHLDHLAARIRRSDEILLVLAGGDPGRRRREPAPVADVLRSAQSEIEHFTRVRYIAVDRTQRIAAFAVFDVVHLIAELLDNATIYSPPNSMVDVTARKVGDRLRITVEDDGIGISPHQLAELNDQLARPGPPSDTRVGLYAVSRLAARHGIAVQLSPAPGGGVVAEVRLPAQLLV</sequence>
<dbReference type="SMART" id="SM00387">
    <property type="entry name" value="HATPase_c"/>
    <property type="match status" value="1"/>
</dbReference>
<keyword evidence="8" id="KW-0175">Coiled coil</keyword>
<dbReference type="PROSITE" id="PS50109">
    <property type="entry name" value="HIS_KIN"/>
    <property type="match status" value="1"/>
</dbReference>
<evidence type="ECO:0000256" key="5">
    <source>
        <dbReference type="ARBA" id="ARBA00022692"/>
    </source>
</evidence>
<evidence type="ECO:0000259" key="9">
    <source>
        <dbReference type="PROSITE" id="PS50109"/>
    </source>
</evidence>
<evidence type="ECO:0000256" key="4">
    <source>
        <dbReference type="ARBA" id="ARBA00022679"/>
    </source>
</evidence>
<keyword evidence="5" id="KW-0812">Transmembrane</keyword>
<dbReference type="Gene3D" id="3.40.50.1460">
    <property type="match status" value="1"/>
</dbReference>
<evidence type="ECO:0000313" key="10">
    <source>
        <dbReference type="EMBL" id="GAA1532842.1"/>
    </source>
</evidence>
<accession>A0ABN2B6A5</accession>
<name>A0ABN2B6A5_9ACTN</name>
<dbReference type="InterPro" id="IPR003594">
    <property type="entry name" value="HATPase_dom"/>
</dbReference>
<dbReference type="SUPFAM" id="SSF55874">
    <property type="entry name" value="ATPase domain of HSP90 chaperone/DNA topoisomerase II/histidine kinase"/>
    <property type="match status" value="1"/>
</dbReference>
<dbReference type="NCBIfam" id="NF047832">
    <property type="entry name" value="caspase_w_EACC1"/>
    <property type="match status" value="1"/>
</dbReference>
<dbReference type="Pfam" id="PF00656">
    <property type="entry name" value="Peptidase_C14"/>
    <property type="match status" value="1"/>
</dbReference>
<dbReference type="CDD" id="cd00075">
    <property type="entry name" value="HATPase"/>
    <property type="match status" value="1"/>
</dbReference>
<keyword evidence="3" id="KW-0597">Phosphoprotein</keyword>
<evidence type="ECO:0000256" key="2">
    <source>
        <dbReference type="ARBA" id="ARBA00012438"/>
    </source>
</evidence>
<dbReference type="InterPro" id="IPR011600">
    <property type="entry name" value="Pept_C14_caspase"/>
</dbReference>
<dbReference type="InterPro" id="IPR036890">
    <property type="entry name" value="HATPase_C_sf"/>
</dbReference>
<gene>
    <name evidence="10" type="ORF">GCM10009827_058510</name>
</gene>
<protein>
    <recommendedName>
        <fullName evidence="2">histidine kinase</fullName>
        <ecNumber evidence="2">2.7.13.3</ecNumber>
    </recommendedName>
</protein>
<keyword evidence="6" id="KW-0418">Kinase</keyword>
<evidence type="ECO:0000256" key="1">
    <source>
        <dbReference type="ARBA" id="ARBA00000085"/>
    </source>
</evidence>
<feature type="domain" description="Histidine kinase" evidence="9">
    <location>
        <begin position="683"/>
        <end position="785"/>
    </location>
</feature>
<dbReference type="EC" id="2.7.13.3" evidence="2"/>
<proteinExistence type="predicted"/>
<keyword evidence="7" id="KW-1133">Transmembrane helix</keyword>
<dbReference type="InterPro" id="IPR050428">
    <property type="entry name" value="TCS_sensor_his_kinase"/>
</dbReference>
<keyword evidence="11" id="KW-1185">Reference proteome</keyword>
<dbReference type="EMBL" id="BAAAQD010000012">
    <property type="protein sequence ID" value="GAA1532842.1"/>
    <property type="molecule type" value="Genomic_DNA"/>
</dbReference>
<comment type="caution">
    <text evidence="10">The sequence shown here is derived from an EMBL/GenBank/DDBJ whole genome shotgun (WGS) entry which is preliminary data.</text>
</comment>
<reference evidence="10 11" key="1">
    <citation type="journal article" date="2019" name="Int. J. Syst. Evol. Microbiol.">
        <title>The Global Catalogue of Microorganisms (GCM) 10K type strain sequencing project: providing services to taxonomists for standard genome sequencing and annotation.</title>
        <authorList>
            <consortium name="The Broad Institute Genomics Platform"/>
            <consortium name="The Broad Institute Genome Sequencing Center for Infectious Disease"/>
            <person name="Wu L."/>
            <person name="Ma J."/>
        </authorList>
    </citation>
    <scope>NUCLEOTIDE SEQUENCE [LARGE SCALE GENOMIC DNA]</scope>
    <source>
        <strain evidence="10 11">JCM 15933</strain>
    </source>
</reference>
<evidence type="ECO:0000256" key="6">
    <source>
        <dbReference type="ARBA" id="ARBA00022777"/>
    </source>
</evidence>
<dbReference type="RefSeq" id="WP_344505458.1">
    <property type="nucleotide sequence ID" value="NZ_BAAAQD010000012.1"/>
</dbReference>
<dbReference type="Gene3D" id="3.30.565.10">
    <property type="entry name" value="Histidine kinase-like ATPase, C-terminal domain"/>
    <property type="match status" value="1"/>
</dbReference>
<dbReference type="PANTHER" id="PTHR45436">
    <property type="entry name" value="SENSOR HISTIDINE KINASE YKOH"/>
    <property type="match status" value="1"/>
</dbReference>
<dbReference type="InterPro" id="IPR029030">
    <property type="entry name" value="Caspase-like_dom_sf"/>
</dbReference>
<dbReference type="Proteomes" id="UP001501470">
    <property type="component" value="Unassembled WGS sequence"/>
</dbReference>